<dbReference type="PANTHER" id="PTHR23240">
    <property type="entry name" value="DNA CROSS-LINK REPAIR PROTEIN PSO2/SNM1-RELATED"/>
    <property type="match status" value="1"/>
</dbReference>
<dbReference type="GO" id="GO:0006303">
    <property type="term" value="P:double-strand break repair via nonhomologous end joining"/>
    <property type="evidence" value="ECO:0007669"/>
    <property type="project" value="TreeGrafter"/>
</dbReference>
<comment type="subcellular location">
    <subcellularLocation>
        <location evidence="1">Nucleus</location>
    </subcellularLocation>
</comment>
<dbReference type="PROSITE" id="PS50181">
    <property type="entry name" value="FBOX"/>
    <property type="match status" value="1"/>
</dbReference>
<evidence type="ECO:0000256" key="2">
    <source>
        <dbReference type="ARBA" id="ARBA00010304"/>
    </source>
</evidence>
<protein>
    <submittedName>
        <fullName evidence="6">Putative F-box/LRR-repeat protein 23</fullName>
    </submittedName>
</protein>
<dbReference type="GO" id="GO:0035312">
    <property type="term" value="F:5'-3' DNA exonuclease activity"/>
    <property type="evidence" value="ECO:0007669"/>
    <property type="project" value="TreeGrafter"/>
</dbReference>
<keyword evidence="3" id="KW-0227">DNA damage</keyword>
<proteinExistence type="inferred from homology"/>
<dbReference type="InterPro" id="IPR006553">
    <property type="entry name" value="Leu-rich_rpt_Cys-con_subtyp"/>
</dbReference>
<dbReference type="GO" id="GO:0036297">
    <property type="term" value="P:interstrand cross-link repair"/>
    <property type="evidence" value="ECO:0007669"/>
    <property type="project" value="TreeGrafter"/>
</dbReference>
<dbReference type="InterPro" id="IPR036866">
    <property type="entry name" value="RibonucZ/Hydroxyglut_hydro"/>
</dbReference>
<dbReference type="AlphaFoldDB" id="M8C2A3"/>
<dbReference type="Pfam" id="PF07522">
    <property type="entry name" value="DRMBL"/>
    <property type="match status" value="1"/>
</dbReference>
<dbReference type="PANTHER" id="PTHR23240:SF29">
    <property type="entry name" value="OS08G0107600 PROTEIN"/>
    <property type="match status" value="1"/>
</dbReference>
<dbReference type="InterPro" id="IPR036047">
    <property type="entry name" value="F-box-like_dom_sf"/>
</dbReference>
<name>M8C2A3_AEGTA</name>
<dbReference type="SUPFAM" id="SSF81383">
    <property type="entry name" value="F-box domain"/>
    <property type="match status" value="1"/>
</dbReference>
<evidence type="ECO:0000256" key="4">
    <source>
        <dbReference type="ARBA" id="ARBA00023204"/>
    </source>
</evidence>
<dbReference type="SMART" id="SM00849">
    <property type="entry name" value="Lactamase_B"/>
    <property type="match status" value="1"/>
</dbReference>
<dbReference type="GO" id="GO:0003684">
    <property type="term" value="F:damaged DNA binding"/>
    <property type="evidence" value="ECO:0007669"/>
    <property type="project" value="TreeGrafter"/>
</dbReference>
<organism evidence="6">
    <name type="scientific">Aegilops tauschii</name>
    <name type="common">Tausch's goatgrass</name>
    <name type="synonym">Aegilops squarrosa</name>
    <dbReference type="NCBI Taxonomy" id="37682"/>
    <lineage>
        <taxon>Eukaryota</taxon>
        <taxon>Viridiplantae</taxon>
        <taxon>Streptophyta</taxon>
        <taxon>Embryophyta</taxon>
        <taxon>Tracheophyta</taxon>
        <taxon>Spermatophyta</taxon>
        <taxon>Magnoliopsida</taxon>
        <taxon>Liliopsida</taxon>
        <taxon>Poales</taxon>
        <taxon>Poaceae</taxon>
        <taxon>BOP clade</taxon>
        <taxon>Pooideae</taxon>
        <taxon>Triticodae</taxon>
        <taxon>Triticeae</taxon>
        <taxon>Triticinae</taxon>
        <taxon>Aegilops</taxon>
    </lineage>
</organism>
<dbReference type="InterPro" id="IPR001810">
    <property type="entry name" value="F-box_dom"/>
</dbReference>
<keyword evidence="5" id="KW-0539">Nucleus</keyword>
<dbReference type="InterPro" id="IPR011084">
    <property type="entry name" value="DRMBL"/>
</dbReference>
<evidence type="ECO:0000256" key="5">
    <source>
        <dbReference type="ARBA" id="ARBA00023242"/>
    </source>
</evidence>
<dbReference type="Gene3D" id="3.40.50.12650">
    <property type="match status" value="1"/>
</dbReference>
<dbReference type="SMART" id="SM00367">
    <property type="entry name" value="LRR_CC"/>
    <property type="match status" value="1"/>
</dbReference>
<dbReference type="InterPro" id="IPR001279">
    <property type="entry name" value="Metallo-B-lactamas"/>
</dbReference>
<dbReference type="EnsemblPlants" id="EMT28183">
    <property type="protein sequence ID" value="EMT28183"/>
    <property type="gene ID" value="F775_07651"/>
</dbReference>
<evidence type="ECO:0000313" key="6">
    <source>
        <dbReference type="EnsemblPlants" id="EMT28183"/>
    </source>
</evidence>
<dbReference type="Gene3D" id="3.60.15.10">
    <property type="entry name" value="Ribonuclease Z/Hydroxyacylglutathione hydrolase-like"/>
    <property type="match status" value="1"/>
</dbReference>
<comment type="similarity">
    <text evidence="2">Belongs to the DNA repair metallo-beta-lactamase (DRMBL) family.</text>
</comment>
<evidence type="ECO:0000256" key="1">
    <source>
        <dbReference type="ARBA" id="ARBA00004123"/>
    </source>
</evidence>
<dbReference type="Gene3D" id="1.20.1280.50">
    <property type="match status" value="1"/>
</dbReference>
<dbReference type="InterPro" id="IPR032675">
    <property type="entry name" value="LRR_dom_sf"/>
</dbReference>
<accession>M8C2A3</accession>
<keyword evidence="4" id="KW-0234">DNA repair</keyword>
<reference evidence="6" key="1">
    <citation type="submission" date="2015-06" db="UniProtKB">
        <authorList>
            <consortium name="EnsemblPlants"/>
        </authorList>
    </citation>
    <scope>IDENTIFICATION</scope>
</reference>
<sequence>MDVLPLPKRPTRDWSELPFDTLYSIFANLGVVDLLMGAGLVCHSWLKVAKEPDLWRIVHMQHHEIVGMDTNDLRAMLNVDIDRSDGRMEVFVGEYFLTDKLLKYTADRSPNLRHLDLVKCYRITKEGLAEVIPRFPLLEKIVLWGYRRSVTGDLYQVIGRTCNQLECLELCHGSREQTLGIAALQGLRDIALIRCNVNDEELAFIIDSCPLLERLHVRGCFEIAGEPILMAKRARIKAMGAVHIELPRGLPFAVDTWTPASALKRHRFLTHAHRDHLAGITTTSAAGAVYASRLTVLISRHIFPQLGADAFVEIELGAPVLVPDPDGDFTVTAFDANHCPGAVMFLFEGAFGNVLHTGDCRLTPDCIQGLPFRYITAEAPGANQAPPSCRIDYLFLDCTFAKCPLQFPAKEASIRQVINCIWEHPNAPTVYLVSDMLGQEDILIEVSRAFGSKIYVNRDKNSECYHTLSLVAPEILTEDTSSRFQVIEFPRLSERATEMLALARAQQQPEPLIIRPSTQWYAHYAAPDASLKQKPALTEPMRDEFGVWHVCLTMHSSREELEQALRFLQPKWVISTTPPCLAMDLAYVKKHCFLSRLGPDDPIWKLLRIHHGNATVTGSPQAAITTVEAIKQSEEQESEDTCSAVCSQVLQDFAIEVVQPVTLFGRARFGLPQDFELWKDKYESVQVAEEVKFEEELQNSNVKSFELWKDFKSDKGTAHMIDLTQAVTNELHGSAIEPELQKDCESIDGIQVIDITHGEVREHSSSRDGCAELAKDVKCNQGAEQIRLSRFEVKEESSTARAKFLEICKPRESVKFIAETVQAKVEATEELLSEDRIVLSDISNRPEGPDTDRADTAGVGSSKVLNAKLRRLYRSMNVAVPRPLPSLVELMGASKRPRVSSQFRHL</sequence>
<dbReference type="FunFam" id="3.60.15.10:FF:000039">
    <property type="entry name" value="DNA repair metallo-beta-lactamase family protein"/>
    <property type="match status" value="1"/>
</dbReference>
<dbReference type="FunFam" id="3.40.50.12650:FF:000005">
    <property type="entry name" value="DNA repair metallo-beta-lactamase family protein"/>
    <property type="match status" value="1"/>
</dbReference>
<evidence type="ECO:0000256" key="3">
    <source>
        <dbReference type="ARBA" id="ARBA00022763"/>
    </source>
</evidence>
<dbReference type="FunFam" id="1.20.1280.50:FF:000037">
    <property type="entry name" value="F-box protein SKIP19"/>
    <property type="match status" value="1"/>
</dbReference>
<dbReference type="Pfam" id="PF12937">
    <property type="entry name" value="F-box-like"/>
    <property type="match status" value="1"/>
</dbReference>
<dbReference type="SUPFAM" id="SSF52047">
    <property type="entry name" value="RNI-like"/>
    <property type="match status" value="1"/>
</dbReference>
<dbReference type="Gene3D" id="3.80.10.10">
    <property type="entry name" value="Ribonuclease Inhibitor"/>
    <property type="match status" value="1"/>
</dbReference>
<dbReference type="GO" id="GO:0005634">
    <property type="term" value="C:nucleus"/>
    <property type="evidence" value="ECO:0007669"/>
    <property type="project" value="UniProtKB-SubCell"/>
</dbReference>
<dbReference type="SUPFAM" id="SSF56281">
    <property type="entry name" value="Metallo-hydrolase/oxidoreductase"/>
    <property type="match status" value="1"/>
</dbReference>
<dbReference type="ExpressionAtlas" id="M8C2A3">
    <property type="expression patterns" value="baseline"/>
</dbReference>